<dbReference type="AlphaFoldDB" id="A0A7L4UPX4"/>
<dbReference type="InterPro" id="IPR051461">
    <property type="entry name" value="UPF0750_membrane"/>
</dbReference>
<comment type="caution">
    <text evidence="8">The sequence shown here is derived from an EMBL/GenBank/DDBJ whole genome shotgun (WGS) entry which is preliminary data.</text>
</comment>
<gene>
    <name evidence="8" type="ORF">C7377_0116</name>
</gene>
<feature type="transmembrane region" description="Helical" evidence="6">
    <location>
        <begin position="184"/>
        <end position="202"/>
    </location>
</feature>
<dbReference type="EMBL" id="QENZ01000003">
    <property type="protein sequence ID" value="PVX51828.1"/>
    <property type="molecule type" value="Genomic_DNA"/>
</dbReference>
<evidence type="ECO:0000259" key="7">
    <source>
        <dbReference type="Pfam" id="PF10035"/>
    </source>
</evidence>
<dbReference type="InterPro" id="IPR019264">
    <property type="entry name" value="DUF2179"/>
</dbReference>
<evidence type="ECO:0000313" key="9">
    <source>
        <dbReference type="Proteomes" id="UP000251835"/>
    </source>
</evidence>
<evidence type="ECO:0000256" key="2">
    <source>
        <dbReference type="ARBA" id="ARBA00022475"/>
    </source>
</evidence>
<dbReference type="Pfam" id="PF02588">
    <property type="entry name" value="YitT_membrane"/>
    <property type="match status" value="1"/>
</dbReference>
<dbReference type="OrthoDB" id="1114876at2"/>
<feature type="transmembrane region" description="Helical" evidence="6">
    <location>
        <begin position="54"/>
        <end position="74"/>
    </location>
</feature>
<dbReference type="Pfam" id="PF10035">
    <property type="entry name" value="DUF2179"/>
    <property type="match status" value="1"/>
</dbReference>
<feature type="transmembrane region" description="Helical" evidence="6">
    <location>
        <begin position="159"/>
        <end position="178"/>
    </location>
</feature>
<keyword evidence="9" id="KW-1185">Reference proteome</keyword>
<protein>
    <submittedName>
        <fullName evidence="8">Uncharacterized membrane-anchored protein YitT (DUF2179 family)</fullName>
    </submittedName>
</protein>
<dbReference type="PANTHER" id="PTHR33545">
    <property type="entry name" value="UPF0750 MEMBRANE PROTEIN YITT-RELATED"/>
    <property type="match status" value="1"/>
</dbReference>
<proteinExistence type="predicted"/>
<evidence type="ECO:0000256" key="1">
    <source>
        <dbReference type="ARBA" id="ARBA00004651"/>
    </source>
</evidence>
<evidence type="ECO:0000256" key="6">
    <source>
        <dbReference type="SAM" id="Phobius"/>
    </source>
</evidence>
<evidence type="ECO:0000313" key="8">
    <source>
        <dbReference type="EMBL" id="PVX51828.1"/>
    </source>
</evidence>
<feature type="transmembrane region" description="Helical" evidence="6">
    <location>
        <begin position="86"/>
        <end position="105"/>
    </location>
</feature>
<dbReference type="Gene3D" id="3.30.70.120">
    <property type="match status" value="1"/>
</dbReference>
<dbReference type="CDD" id="cd16380">
    <property type="entry name" value="YitT_C"/>
    <property type="match status" value="1"/>
</dbReference>
<feature type="domain" description="DUF2179" evidence="7">
    <location>
        <begin position="231"/>
        <end position="285"/>
    </location>
</feature>
<accession>A0A7L4UPX4</accession>
<evidence type="ECO:0000256" key="5">
    <source>
        <dbReference type="ARBA" id="ARBA00023136"/>
    </source>
</evidence>
<keyword evidence="3 6" id="KW-0812">Transmembrane</keyword>
<organism evidence="8 9">
    <name type="scientific">Balneicella halophila</name>
    <dbReference type="NCBI Taxonomy" id="1537566"/>
    <lineage>
        <taxon>Bacteria</taxon>
        <taxon>Pseudomonadati</taxon>
        <taxon>Bacteroidota</taxon>
        <taxon>Bacteroidia</taxon>
        <taxon>Bacteroidales</taxon>
        <taxon>Balneicellaceae</taxon>
        <taxon>Balneicella</taxon>
    </lineage>
</organism>
<dbReference type="GO" id="GO:0005886">
    <property type="term" value="C:plasma membrane"/>
    <property type="evidence" value="ECO:0007669"/>
    <property type="project" value="UniProtKB-SubCell"/>
</dbReference>
<keyword evidence="5 6" id="KW-0472">Membrane</keyword>
<comment type="subcellular location">
    <subcellularLocation>
        <location evidence="1">Cell membrane</location>
        <topology evidence="1">Multi-pass membrane protein</topology>
    </subcellularLocation>
</comment>
<dbReference type="PIRSF" id="PIRSF006483">
    <property type="entry name" value="Membrane_protein_YitT"/>
    <property type="match status" value="1"/>
</dbReference>
<feature type="transmembrane region" description="Helical" evidence="6">
    <location>
        <begin position="12"/>
        <end position="34"/>
    </location>
</feature>
<dbReference type="RefSeq" id="WP_116495404.1">
    <property type="nucleotide sequence ID" value="NZ_QENZ01000003.1"/>
</dbReference>
<evidence type="ECO:0000256" key="4">
    <source>
        <dbReference type="ARBA" id="ARBA00022989"/>
    </source>
</evidence>
<keyword evidence="4 6" id="KW-1133">Transmembrane helix</keyword>
<feature type="transmembrane region" description="Helical" evidence="6">
    <location>
        <begin position="117"/>
        <end position="138"/>
    </location>
</feature>
<dbReference type="InterPro" id="IPR003740">
    <property type="entry name" value="YitT"/>
</dbReference>
<dbReference type="PANTHER" id="PTHR33545:SF5">
    <property type="entry name" value="UPF0750 MEMBRANE PROTEIN YITT"/>
    <property type="match status" value="1"/>
</dbReference>
<dbReference type="Proteomes" id="UP000251835">
    <property type="component" value="Unassembled WGS sequence"/>
</dbReference>
<reference evidence="8 9" key="1">
    <citation type="submission" date="2018-05" db="EMBL/GenBank/DDBJ databases">
        <title>Genomic Encyclopedia of Type Strains, Phase IV (KMG-IV): sequencing the most valuable type-strain genomes for metagenomic binning, comparative biology and taxonomic classification.</title>
        <authorList>
            <person name="Goeker M."/>
        </authorList>
    </citation>
    <scope>NUCLEOTIDE SEQUENCE [LARGE SCALE GENOMIC DNA]</scope>
    <source>
        <strain evidence="8 9">DSM 28579</strain>
    </source>
</reference>
<keyword evidence="2" id="KW-1003">Cell membrane</keyword>
<dbReference type="InterPro" id="IPR015867">
    <property type="entry name" value="N-reg_PII/ATP_PRibTrfase_C"/>
</dbReference>
<evidence type="ECO:0000256" key="3">
    <source>
        <dbReference type="ARBA" id="ARBA00022692"/>
    </source>
</evidence>
<name>A0A7L4UPX4_BALHA</name>
<sequence length="292" mass="31902">MKSNNLFTEIKDYVVITLSLLLYTTGVIFFLIPAEVVGGGVTGIASLVYFYSGGTIPVAIPFVIINGVLVAIGMKLFGPKFGIKTVFAIVVTFVFLFVGQLFATPEIFQTLANTEPLLVAIIGGMCTGAGVGIAIAQGGSTGGTDIIALIANHYWNVPLGRTILYVDILIVSSSFFVVENPISVIYGFVALAMTAYFVDLVIEGRKQSVQFFIFTEKHEEMANRISEEIGRGVSLIDSYGWYTKKDKKIVMVLTRKVENRQIFRVVKEVDDKAFVSMNIVNGVYGNGFELIR</sequence>